<dbReference type="InterPro" id="IPR011010">
    <property type="entry name" value="DNA_brk_join_enz"/>
</dbReference>
<protein>
    <submittedName>
        <fullName evidence="8">Site-specific integrase</fullName>
    </submittedName>
</protein>
<dbReference type="GO" id="GO:0015074">
    <property type="term" value="P:DNA integration"/>
    <property type="evidence" value="ECO:0007669"/>
    <property type="project" value="UniProtKB-KW"/>
</dbReference>
<dbReference type="Gene3D" id="1.10.150.130">
    <property type="match status" value="1"/>
</dbReference>
<keyword evidence="4" id="KW-0233">DNA recombination</keyword>
<keyword evidence="2" id="KW-0229">DNA integration</keyword>
<evidence type="ECO:0000256" key="5">
    <source>
        <dbReference type="PROSITE-ProRule" id="PRU01248"/>
    </source>
</evidence>
<dbReference type="RefSeq" id="WP_165234779.1">
    <property type="nucleotide sequence ID" value="NZ_JAAKZV010000027.1"/>
</dbReference>
<keyword evidence="9" id="KW-1185">Reference proteome</keyword>
<name>A0A6G4TVU4_9ACTN</name>
<feature type="domain" description="Core-binding (CB)" evidence="7">
    <location>
        <begin position="82"/>
        <end position="162"/>
    </location>
</feature>
<evidence type="ECO:0000259" key="6">
    <source>
        <dbReference type="PROSITE" id="PS51898"/>
    </source>
</evidence>
<dbReference type="SUPFAM" id="SSF56349">
    <property type="entry name" value="DNA breaking-rejoining enzymes"/>
    <property type="match status" value="1"/>
</dbReference>
<organism evidence="8 9">
    <name type="scientific">Streptomyces coryli</name>
    <dbReference type="NCBI Taxonomy" id="1128680"/>
    <lineage>
        <taxon>Bacteria</taxon>
        <taxon>Bacillati</taxon>
        <taxon>Actinomycetota</taxon>
        <taxon>Actinomycetes</taxon>
        <taxon>Kitasatosporales</taxon>
        <taxon>Streptomycetaceae</taxon>
        <taxon>Streptomyces</taxon>
    </lineage>
</organism>
<dbReference type="AlphaFoldDB" id="A0A6G4TVU4"/>
<evidence type="ECO:0000313" key="8">
    <source>
        <dbReference type="EMBL" id="NGN64105.1"/>
    </source>
</evidence>
<dbReference type="PANTHER" id="PTHR30349:SF64">
    <property type="entry name" value="PROPHAGE INTEGRASE INTD-RELATED"/>
    <property type="match status" value="1"/>
</dbReference>
<dbReference type="Gene3D" id="1.10.443.10">
    <property type="entry name" value="Intergrase catalytic core"/>
    <property type="match status" value="1"/>
</dbReference>
<dbReference type="EMBL" id="JAAKZV010000027">
    <property type="protein sequence ID" value="NGN64105.1"/>
    <property type="molecule type" value="Genomic_DNA"/>
</dbReference>
<dbReference type="InterPro" id="IPR004107">
    <property type="entry name" value="Integrase_SAM-like_N"/>
</dbReference>
<dbReference type="GO" id="GO:0006310">
    <property type="term" value="P:DNA recombination"/>
    <property type="evidence" value="ECO:0007669"/>
    <property type="project" value="UniProtKB-KW"/>
</dbReference>
<evidence type="ECO:0000256" key="2">
    <source>
        <dbReference type="ARBA" id="ARBA00022908"/>
    </source>
</evidence>
<dbReference type="PROSITE" id="PS51898">
    <property type="entry name" value="TYR_RECOMBINASE"/>
    <property type="match status" value="1"/>
</dbReference>
<accession>A0A6G4TVU4</accession>
<evidence type="ECO:0000259" key="7">
    <source>
        <dbReference type="PROSITE" id="PS51900"/>
    </source>
</evidence>
<dbReference type="CDD" id="cd01189">
    <property type="entry name" value="INT_ICEBs1_C_like"/>
    <property type="match status" value="1"/>
</dbReference>
<dbReference type="GO" id="GO:0003677">
    <property type="term" value="F:DNA binding"/>
    <property type="evidence" value="ECO:0007669"/>
    <property type="project" value="UniProtKB-UniRule"/>
</dbReference>
<comment type="similarity">
    <text evidence="1">Belongs to the 'phage' integrase family.</text>
</comment>
<dbReference type="PANTHER" id="PTHR30349">
    <property type="entry name" value="PHAGE INTEGRASE-RELATED"/>
    <property type="match status" value="1"/>
</dbReference>
<dbReference type="InterPro" id="IPR050090">
    <property type="entry name" value="Tyrosine_recombinase_XerCD"/>
</dbReference>
<dbReference type="InterPro" id="IPR013762">
    <property type="entry name" value="Integrase-like_cat_sf"/>
</dbReference>
<keyword evidence="3 5" id="KW-0238">DNA-binding</keyword>
<dbReference type="Pfam" id="PF14659">
    <property type="entry name" value="Phage_int_SAM_3"/>
    <property type="match status" value="1"/>
</dbReference>
<reference evidence="8 9" key="1">
    <citation type="submission" date="2020-02" db="EMBL/GenBank/DDBJ databases">
        <title>Whole-genome analyses of novel actinobacteria.</title>
        <authorList>
            <person name="Sahin N."/>
        </authorList>
    </citation>
    <scope>NUCLEOTIDE SEQUENCE [LARGE SCALE GENOMIC DNA]</scope>
    <source>
        <strain evidence="8 9">A7024</strain>
    </source>
</reference>
<evidence type="ECO:0000256" key="3">
    <source>
        <dbReference type="ARBA" id="ARBA00023125"/>
    </source>
</evidence>
<dbReference type="PROSITE" id="PS51900">
    <property type="entry name" value="CB"/>
    <property type="match status" value="1"/>
</dbReference>
<comment type="caution">
    <text evidence="8">The sequence shown here is derived from an EMBL/GenBank/DDBJ whole genome shotgun (WGS) entry which is preliminary data.</text>
</comment>
<gene>
    <name evidence="8" type="ORF">G5C51_09335</name>
</gene>
<dbReference type="Proteomes" id="UP000481583">
    <property type="component" value="Unassembled WGS sequence"/>
</dbReference>
<sequence length="418" mass="46285">MAGHVQDRWYKTVTDADGKPRKTKTDRYGKGNRYRARYIGPDGTEQSKSFADGQKRLAEKWLNKIEADMADGTYIAPSASRVTFGQYAEQWLESQGGEVTTRSSAATCVRRHAVPYLGSRPLTSFRPEHIRTWLSELEQNVVSASYRSAIFRITSTVLSAAVDDGYLKANPCRARSVRPPKAISTRVRPWLPETARAVREALPERYRAMVDAAGGCGLRQGEVFALAVDSIDPEAGWLHVTCSVKQVGRHLMFGLPKGGKERDVPLAPAVAERLAAHMAQFPPQPVTLPWQTPDGPPVTRELLFLRDGKALVVHRNVFNKDVWKRALAKADVIPDEVKDGRYAAAREHGMHALRHMYASVLLDAGENVKALSQYLGHHDPALTLRVYAHLMPSSEGRVRKAVDRTLYGSDGPETAQAA</sequence>
<evidence type="ECO:0000256" key="4">
    <source>
        <dbReference type="ARBA" id="ARBA00023172"/>
    </source>
</evidence>
<dbReference type="InterPro" id="IPR002104">
    <property type="entry name" value="Integrase_catalytic"/>
</dbReference>
<dbReference type="InterPro" id="IPR044068">
    <property type="entry name" value="CB"/>
</dbReference>
<dbReference type="InterPro" id="IPR010998">
    <property type="entry name" value="Integrase_recombinase_N"/>
</dbReference>
<proteinExistence type="inferred from homology"/>
<feature type="domain" description="Tyr recombinase" evidence="6">
    <location>
        <begin position="185"/>
        <end position="403"/>
    </location>
</feature>
<evidence type="ECO:0000256" key="1">
    <source>
        <dbReference type="ARBA" id="ARBA00008857"/>
    </source>
</evidence>
<evidence type="ECO:0000313" key="9">
    <source>
        <dbReference type="Proteomes" id="UP000481583"/>
    </source>
</evidence>
<dbReference type="Pfam" id="PF00589">
    <property type="entry name" value="Phage_integrase"/>
    <property type="match status" value="1"/>
</dbReference>